<dbReference type="CDD" id="cd12913">
    <property type="entry name" value="PDC1_MCP_like"/>
    <property type="match status" value="1"/>
</dbReference>
<organism evidence="1 2">
    <name type="scientific">Paeniglutamicibacter sulfureus</name>
    <dbReference type="NCBI Taxonomy" id="43666"/>
    <lineage>
        <taxon>Bacteria</taxon>
        <taxon>Bacillati</taxon>
        <taxon>Actinomycetota</taxon>
        <taxon>Actinomycetes</taxon>
        <taxon>Micrococcales</taxon>
        <taxon>Micrococcaceae</taxon>
        <taxon>Paeniglutamicibacter</taxon>
    </lineage>
</organism>
<reference evidence="1 2" key="1">
    <citation type="submission" date="2023-07" db="EMBL/GenBank/DDBJ databases">
        <title>Sequencing the genomes of 1000 actinobacteria strains.</title>
        <authorList>
            <person name="Klenk H.-P."/>
        </authorList>
    </citation>
    <scope>NUCLEOTIDE SEQUENCE [LARGE SCALE GENOMIC DNA]</scope>
    <source>
        <strain evidence="1 2">DSM 20167</strain>
    </source>
</reference>
<keyword evidence="2" id="KW-1185">Reference proteome</keyword>
<comment type="caution">
    <text evidence="1">The sequence shown here is derived from an EMBL/GenBank/DDBJ whole genome shotgun (WGS) entry which is preliminary data.</text>
</comment>
<sequence length="234" mass="24881">MSLSQPAVAALGSISGWFNDASADTYAMAAAVTDLLTRDVTPGALVTKHDLTGLKALASDFLQRHSFAVGSGATFSSARISEGQGVLEWWTPGPSGAEKLVFDLDPDGERFYDYEHLPFFSAAERTGEATIWGPYVDYLGSDEYILTHTAPFKIHGEFAGVAGYDVTVRALEEIFLPALRSIPGHAALLNSSDRVIIGNSGAYLVGERIKAAPSESRIVPLAVPHLGLSMLVPA</sequence>
<dbReference type="RefSeq" id="WP_264268422.1">
    <property type="nucleotide sequence ID" value="NZ_BAAAWO010000001.1"/>
</dbReference>
<accession>A0ABU2BID5</accession>
<name>A0ABU2BID5_9MICC</name>
<dbReference type="Pfam" id="PF22673">
    <property type="entry name" value="MCP-like_PDC_1"/>
    <property type="match status" value="1"/>
</dbReference>
<gene>
    <name evidence="1" type="ORF">J2S64_001410</name>
</gene>
<dbReference type="Gene3D" id="3.30.450.20">
    <property type="entry name" value="PAS domain"/>
    <property type="match status" value="1"/>
</dbReference>
<evidence type="ECO:0000313" key="2">
    <source>
        <dbReference type="Proteomes" id="UP001183817"/>
    </source>
</evidence>
<dbReference type="Proteomes" id="UP001183817">
    <property type="component" value="Unassembled WGS sequence"/>
</dbReference>
<evidence type="ECO:0008006" key="3">
    <source>
        <dbReference type="Google" id="ProtNLM"/>
    </source>
</evidence>
<dbReference type="EMBL" id="JAVDYI010000001">
    <property type="protein sequence ID" value="MDR7357719.1"/>
    <property type="molecule type" value="Genomic_DNA"/>
</dbReference>
<proteinExistence type="predicted"/>
<evidence type="ECO:0000313" key="1">
    <source>
        <dbReference type="EMBL" id="MDR7357719.1"/>
    </source>
</evidence>
<protein>
    <recommendedName>
        <fullName evidence="3">GntR family transcriptional regulator</fullName>
    </recommendedName>
</protein>